<evidence type="ECO:0000313" key="4">
    <source>
        <dbReference type="Proteomes" id="UP000075424"/>
    </source>
</evidence>
<keyword evidence="6" id="KW-1185">Reference proteome</keyword>
<dbReference type="Proteomes" id="UP000075517">
    <property type="component" value="Unassembled WGS sequence"/>
</dbReference>
<dbReference type="EMBL" id="LQYV01000027">
    <property type="protein sequence ID" value="KYD28489.1"/>
    <property type="molecule type" value="Genomic_DNA"/>
</dbReference>
<dbReference type="PATRIC" id="fig|1422.17.peg.1305"/>
<dbReference type="Proteomes" id="UP000773850">
    <property type="component" value="Unassembled WGS sequence"/>
</dbReference>
<sequence length="37" mass="4405">MLSERGIVFAAYGQQSHHHLNVWQRKGRTMTHDRIQD</sequence>
<evidence type="ECO:0000313" key="1">
    <source>
        <dbReference type="EMBL" id="KAF6510325.1"/>
    </source>
</evidence>
<accession>A0A150N5Z4</accession>
<evidence type="ECO:0000313" key="5">
    <source>
        <dbReference type="Proteomes" id="UP000075517"/>
    </source>
</evidence>
<evidence type="ECO:0000313" key="3">
    <source>
        <dbReference type="EMBL" id="KYD32157.1"/>
    </source>
</evidence>
<name>A0A150N5Z4_GEOSE</name>
<dbReference type="Proteomes" id="UP000075424">
    <property type="component" value="Unassembled WGS sequence"/>
</dbReference>
<proteinExistence type="predicted"/>
<reference evidence="4 5" key="1">
    <citation type="submission" date="2016-01" db="EMBL/GenBank/DDBJ databases">
        <title>Draft Genome Sequences of Seven Thermophilic Sporeformers Isolated from Foods.</title>
        <authorList>
            <person name="Berendsen E.M."/>
            <person name="Wells-Bennik M.H."/>
            <person name="Krawcyk A.O."/>
            <person name="De Jong A."/>
            <person name="Holsappel S."/>
            <person name="Eijlander R.T."/>
            <person name="Kuipers O.P."/>
        </authorList>
    </citation>
    <scope>NUCLEOTIDE SEQUENCE [LARGE SCALE GENOMIC DNA]</scope>
    <source>
        <strain evidence="2 4">B4109</strain>
        <strain evidence="3 5">B4114</strain>
    </source>
</reference>
<protein>
    <submittedName>
        <fullName evidence="3">Uncharacterized protein</fullName>
    </submittedName>
</protein>
<reference evidence="1 6" key="2">
    <citation type="submission" date="2016-03" db="EMBL/GenBank/DDBJ databases">
        <title>Spore heat resistance.</title>
        <authorList>
            <person name="Boekhorst J."/>
            <person name="Berendsen E.M."/>
            <person name="Wells-Bennik M.H."/>
            <person name="Kuipers O.P."/>
        </authorList>
    </citation>
    <scope>NUCLEOTIDE SEQUENCE [LARGE SCALE GENOMIC DNA]</scope>
    <source>
        <strain evidence="1 6">GS8</strain>
    </source>
</reference>
<dbReference type="AlphaFoldDB" id="A0A150N5Z4"/>
<evidence type="ECO:0000313" key="6">
    <source>
        <dbReference type="Proteomes" id="UP000773850"/>
    </source>
</evidence>
<dbReference type="EMBL" id="LQYY01000122">
    <property type="protein sequence ID" value="KYD32157.1"/>
    <property type="molecule type" value="Genomic_DNA"/>
</dbReference>
<organism evidence="3 5">
    <name type="scientific">Geobacillus stearothermophilus</name>
    <name type="common">Bacillus stearothermophilus</name>
    <dbReference type="NCBI Taxonomy" id="1422"/>
    <lineage>
        <taxon>Bacteria</taxon>
        <taxon>Bacillati</taxon>
        <taxon>Bacillota</taxon>
        <taxon>Bacilli</taxon>
        <taxon>Bacillales</taxon>
        <taxon>Anoxybacillaceae</taxon>
        <taxon>Geobacillus</taxon>
    </lineage>
</organism>
<comment type="caution">
    <text evidence="3">The sequence shown here is derived from an EMBL/GenBank/DDBJ whole genome shotgun (WGS) entry which is preliminary data.</text>
</comment>
<dbReference type="EMBL" id="LUCS01000028">
    <property type="protein sequence ID" value="KAF6510325.1"/>
    <property type="molecule type" value="Genomic_DNA"/>
</dbReference>
<gene>
    <name evidence="2" type="ORF">B4109_1669</name>
    <name evidence="3" type="ORF">B4114_1700</name>
    <name evidence="1" type="ORF">GS8_2482</name>
</gene>
<evidence type="ECO:0000313" key="2">
    <source>
        <dbReference type="EMBL" id="KYD28489.1"/>
    </source>
</evidence>